<feature type="compositionally biased region" description="Polar residues" evidence="1">
    <location>
        <begin position="72"/>
        <end position="83"/>
    </location>
</feature>
<reference evidence="2 3" key="1">
    <citation type="submission" date="2024-05" db="EMBL/GenBank/DDBJ databases">
        <title>A draft genome resource for the thread blight pathogen Marasmius tenuissimus strain MS-2.</title>
        <authorList>
            <person name="Yulfo-Soto G.E."/>
            <person name="Baruah I.K."/>
            <person name="Amoako-Attah I."/>
            <person name="Bukari Y."/>
            <person name="Meinhardt L.W."/>
            <person name="Bailey B.A."/>
            <person name="Cohen S.P."/>
        </authorList>
    </citation>
    <scope>NUCLEOTIDE SEQUENCE [LARGE SCALE GENOMIC DNA]</scope>
    <source>
        <strain evidence="2 3">MS-2</strain>
    </source>
</reference>
<feature type="compositionally biased region" description="Polar residues" evidence="1">
    <location>
        <begin position="29"/>
        <end position="54"/>
    </location>
</feature>
<feature type="compositionally biased region" description="Polar residues" evidence="1">
    <location>
        <begin position="386"/>
        <end position="401"/>
    </location>
</feature>
<feature type="compositionally biased region" description="Acidic residues" evidence="1">
    <location>
        <begin position="60"/>
        <end position="71"/>
    </location>
</feature>
<feature type="compositionally biased region" description="Basic and acidic residues" evidence="1">
    <location>
        <begin position="213"/>
        <end position="222"/>
    </location>
</feature>
<feature type="region of interest" description="Disordered" evidence="1">
    <location>
        <begin position="1"/>
        <end position="83"/>
    </location>
</feature>
<feature type="compositionally biased region" description="Basic and acidic residues" evidence="1">
    <location>
        <begin position="362"/>
        <end position="371"/>
    </location>
</feature>
<evidence type="ECO:0000313" key="2">
    <source>
        <dbReference type="EMBL" id="KAL0060388.1"/>
    </source>
</evidence>
<feature type="compositionally biased region" description="Polar residues" evidence="1">
    <location>
        <begin position="1"/>
        <end position="10"/>
    </location>
</feature>
<feature type="compositionally biased region" description="Basic residues" evidence="1">
    <location>
        <begin position="185"/>
        <end position="196"/>
    </location>
</feature>
<dbReference type="EMBL" id="JBBXMP010000179">
    <property type="protein sequence ID" value="KAL0060388.1"/>
    <property type="molecule type" value="Genomic_DNA"/>
</dbReference>
<organism evidence="2 3">
    <name type="scientific">Marasmius tenuissimus</name>
    <dbReference type="NCBI Taxonomy" id="585030"/>
    <lineage>
        <taxon>Eukaryota</taxon>
        <taxon>Fungi</taxon>
        <taxon>Dikarya</taxon>
        <taxon>Basidiomycota</taxon>
        <taxon>Agaricomycotina</taxon>
        <taxon>Agaricomycetes</taxon>
        <taxon>Agaricomycetidae</taxon>
        <taxon>Agaricales</taxon>
        <taxon>Marasmiineae</taxon>
        <taxon>Marasmiaceae</taxon>
        <taxon>Marasmius</taxon>
    </lineage>
</organism>
<feature type="compositionally biased region" description="Basic and acidic residues" evidence="1">
    <location>
        <begin position="283"/>
        <end position="301"/>
    </location>
</feature>
<name>A0ABR2ZGG1_9AGAR</name>
<feature type="compositionally biased region" description="Polar residues" evidence="1">
    <location>
        <begin position="254"/>
        <end position="265"/>
    </location>
</feature>
<feature type="compositionally biased region" description="Polar residues" evidence="1">
    <location>
        <begin position="307"/>
        <end position="317"/>
    </location>
</feature>
<feature type="region of interest" description="Disordered" evidence="1">
    <location>
        <begin position="183"/>
        <end position="409"/>
    </location>
</feature>
<feature type="compositionally biased region" description="Acidic residues" evidence="1">
    <location>
        <begin position="202"/>
        <end position="212"/>
    </location>
</feature>
<evidence type="ECO:0000313" key="3">
    <source>
        <dbReference type="Proteomes" id="UP001437256"/>
    </source>
</evidence>
<proteinExistence type="predicted"/>
<accession>A0ABR2ZGG1</accession>
<dbReference type="Proteomes" id="UP001437256">
    <property type="component" value="Unassembled WGS sequence"/>
</dbReference>
<gene>
    <name evidence="2" type="ORF">AAF712_012839</name>
</gene>
<sequence length="548" mass="60399">MSTGARNSTPRSKKQNDGQKSPGKEVANGSVTASLRQATGSNEKAEDTSWSVGSGKSEMDDPDTQSDDEEQTNVVTDSQAHTTTITPTLRKKFQLLYNSRGPEKFVSDWKERNNKKCNRCLSYNLPCTSSLGDRKTICNECTTTRAGTCSLTESFRKEKTMNQMGIGEDLFDSLKQLYLKDKRTSTKKRQKKRSAVKRREAAEEENVEEEDKMESHKEDVRQGSRTILMEVAETTAPDRDPTGLQHKRKRRTLSDTGELSNTTLSMPPAKKAKPFKQVSVVITKRDSYKRTERVSSGRKSPDLTVSARPSSEDQMSPSPKRFQEGRAINDVEPVDNVTKRPKRERRPTEKAKHAQVGHKKNEKYGRSRDNTTSHSTGLTSDLRPIESTTTSPRASLTTNGTKAAARSRPIPVALSGSTESITETTAIPSTSATMIATRRPLTSSAWASTSTRCVQSATLIQNTVSAPPACPHVNIPATPTQVRPVQRLPQTQPIPPSLSLSVLKRALEDISSDLRYDRSDVRGAMAQFDDVAERIGKRAALCSNSGAP</sequence>
<comment type="caution">
    <text evidence="2">The sequence shown here is derived from an EMBL/GenBank/DDBJ whole genome shotgun (WGS) entry which is preliminary data.</text>
</comment>
<keyword evidence="3" id="KW-1185">Reference proteome</keyword>
<protein>
    <submittedName>
        <fullName evidence="2">Uncharacterized protein</fullName>
    </submittedName>
</protein>
<evidence type="ECO:0000256" key="1">
    <source>
        <dbReference type="SAM" id="MobiDB-lite"/>
    </source>
</evidence>